<name>E6PZP4_9ZZZZ</name>
<feature type="region of interest" description="Disordered" evidence="1">
    <location>
        <begin position="114"/>
        <end position="187"/>
    </location>
</feature>
<accession>E6PZP4</accession>
<organism evidence="2">
    <name type="scientific">mine drainage metagenome</name>
    <dbReference type="NCBI Taxonomy" id="410659"/>
    <lineage>
        <taxon>unclassified sequences</taxon>
        <taxon>metagenomes</taxon>
        <taxon>ecological metagenomes</taxon>
    </lineage>
</organism>
<feature type="region of interest" description="Disordered" evidence="1">
    <location>
        <begin position="1"/>
        <end position="74"/>
    </location>
</feature>
<sequence>MCGQAKEAGERGGHKGVHQDQAGGKGGQPEDALAGAAESGGKEEEHELAGGLRADAVEHTDKEDGAFAVVPGEKRGSLAVGLEKGKQLPVESAKEVDGGCDAALHVVGVGVGMEEASDDGDAKHDEGGSDESLGEPIKPCGQGNVKLYNQDAESDDGERVAEGVEQTKAHGAHAAAGHGGDVGDGGEMVVVEAMTQAEDKTG</sequence>
<comment type="caution">
    <text evidence="2">The sequence shown here is derived from an EMBL/GenBank/DDBJ whole genome shotgun (WGS) entry which is preliminary data.</text>
</comment>
<dbReference type="EMBL" id="CABN01000132">
    <property type="protein sequence ID" value="CBI00403.1"/>
    <property type="molecule type" value="Genomic_DNA"/>
</dbReference>
<reference evidence="2" key="1">
    <citation type="submission" date="2009-10" db="EMBL/GenBank/DDBJ databases">
        <title>Diversity of trophic interactions inside an arsenic-rich microbial ecosystem.</title>
        <authorList>
            <person name="Bertin P.N."/>
            <person name="Heinrich-Salmeron A."/>
            <person name="Pelletier E."/>
            <person name="Goulhen-Chollet F."/>
            <person name="Arsene-Ploetze F."/>
            <person name="Gallien S."/>
            <person name="Calteau A."/>
            <person name="Vallenet D."/>
            <person name="Casiot C."/>
            <person name="Chane-Woon-Ming B."/>
            <person name="Giloteaux L."/>
            <person name="Barakat M."/>
            <person name="Bonnefoy V."/>
            <person name="Bruneel O."/>
            <person name="Chandler M."/>
            <person name="Cleiss J."/>
            <person name="Duran R."/>
            <person name="Elbaz-Poulichet F."/>
            <person name="Fonknechten N."/>
            <person name="Lauga B."/>
            <person name="Mornico D."/>
            <person name="Ortet P."/>
            <person name="Schaeffer C."/>
            <person name="Siguier P."/>
            <person name="Alexander Thil Smith A."/>
            <person name="Van Dorsselaer A."/>
            <person name="Weissenbach J."/>
            <person name="Medigue C."/>
            <person name="Le Paslier D."/>
        </authorList>
    </citation>
    <scope>NUCLEOTIDE SEQUENCE</scope>
</reference>
<gene>
    <name evidence="2" type="ORF">CARN3_1428</name>
</gene>
<feature type="compositionally biased region" description="Gly residues" evidence="1">
    <location>
        <begin position="177"/>
        <end position="186"/>
    </location>
</feature>
<evidence type="ECO:0000313" key="2">
    <source>
        <dbReference type="EMBL" id="CBI00403.1"/>
    </source>
</evidence>
<proteinExistence type="predicted"/>
<dbReference type="AlphaFoldDB" id="E6PZP4"/>
<protein>
    <submittedName>
        <fullName evidence="2">Uncharacterized protein</fullName>
    </submittedName>
</protein>
<feature type="compositionally biased region" description="Basic and acidic residues" evidence="1">
    <location>
        <begin position="55"/>
        <end position="65"/>
    </location>
</feature>
<evidence type="ECO:0000256" key="1">
    <source>
        <dbReference type="SAM" id="MobiDB-lite"/>
    </source>
</evidence>
<feature type="compositionally biased region" description="Basic and acidic residues" evidence="1">
    <location>
        <begin position="157"/>
        <end position="168"/>
    </location>
</feature>